<name>A0ABQ6P8Q7_9SPHN</name>
<protein>
    <submittedName>
        <fullName evidence="1">Uncharacterized protein</fullName>
    </submittedName>
</protein>
<comment type="caution">
    <text evidence="1">The sequence shown here is derived from an EMBL/GenBank/DDBJ whole genome shotgun (WGS) entry which is preliminary data.</text>
</comment>
<organism evidence="1 2">
    <name type="scientific">Novosphingobium pituita</name>
    <dbReference type="NCBI Taxonomy" id="3056842"/>
    <lineage>
        <taxon>Bacteria</taxon>
        <taxon>Pseudomonadati</taxon>
        <taxon>Pseudomonadota</taxon>
        <taxon>Alphaproteobacteria</taxon>
        <taxon>Sphingomonadales</taxon>
        <taxon>Sphingomonadaceae</taxon>
        <taxon>Novosphingobium</taxon>
    </lineage>
</organism>
<gene>
    <name evidence="1" type="ORF">NUTIK01_23910</name>
</gene>
<evidence type="ECO:0000313" key="2">
    <source>
        <dbReference type="Proteomes" id="UP001187221"/>
    </source>
</evidence>
<dbReference type="Proteomes" id="UP001187221">
    <property type="component" value="Unassembled WGS sequence"/>
</dbReference>
<proteinExistence type="predicted"/>
<reference evidence="1 2" key="1">
    <citation type="submission" date="2023-06" db="EMBL/GenBank/DDBJ databases">
        <title>Draft genome sequence of Novosphingobium sp. strain IK01.</title>
        <authorList>
            <person name="Hatamoto M."/>
            <person name="Ikarashi T."/>
            <person name="Yamaguchi T."/>
        </authorList>
    </citation>
    <scope>NUCLEOTIDE SEQUENCE [LARGE SCALE GENOMIC DNA]</scope>
    <source>
        <strain evidence="1 2">IK01</strain>
    </source>
</reference>
<sequence>MGGRLTGGNARPDDLIALADRCERLAADEQRFGFELALRLMGEALLAPSTMNGDEGSLWVGLLADSGAYESAALALLPPDALYGGERLAEETYTAHVTLPGGAAAHSRGARSLAMAWLAALFRALARDIIMKRGLH</sequence>
<keyword evidence="2" id="KW-1185">Reference proteome</keyword>
<evidence type="ECO:0000313" key="1">
    <source>
        <dbReference type="EMBL" id="GMM61614.1"/>
    </source>
</evidence>
<dbReference type="EMBL" id="BTFW01000001">
    <property type="protein sequence ID" value="GMM61614.1"/>
    <property type="molecule type" value="Genomic_DNA"/>
</dbReference>
<accession>A0ABQ6P8Q7</accession>